<protein>
    <submittedName>
        <fullName evidence="1">Uncharacterized protein</fullName>
    </submittedName>
</protein>
<evidence type="ECO:0000313" key="2">
    <source>
        <dbReference type="Proteomes" id="UP000708298"/>
    </source>
</evidence>
<keyword evidence="2" id="KW-1185">Reference proteome</keyword>
<comment type="caution">
    <text evidence="1">The sequence shown here is derived from an EMBL/GenBank/DDBJ whole genome shotgun (WGS) entry which is preliminary data.</text>
</comment>
<gene>
    <name evidence="1" type="ORF">ASILVAE211_18635</name>
</gene>
<dbReference type="RefSeq" id="WP_227322874.1">
    <property type="nucleotide sequence ID" value="NZ_JAESVB010000011.1"/>
</dbReference>
<dbReference type="Proteomes" id="UP000708298">
    <property type="component" value="Unassembled WGS sequence"/>
</dbReference>
<reference evidence="1" key="1">
    <citation type="journal article" date="2021" name="Microorganisms">
        <title>Acidisoma silvae sp. nov. and Acidisomacellulosilytica sp. nov., Two Acidophilic Bacteria Isolated from Decaying Wood, Hydrolyzing Cellulose and Producing Poly-3-hydroxybutyrate.</title>
        <authorList>
            <person name="Mieszkin S."/>
            <person name="Pouder E."/>
            <person name="Uroz S."/>
            <person name="Simon-Colin C."/>
            <person name="Alain K."/>
        </authorList>
    </citation>
    <scope>NUCLEOTIDE SEQUENCE</scope>
    <source>
        <strain evidence="1">HW T2.11</strain>
    </source>
</reference>
<name>A0A963YVK2_9PROT</name>
<evidence type="ECO:0000313" key="1">
    <source>
        <dbReference type="EMBL" id="MCB8877220.1"/>
    </source>
</evidence>
<dbReference type="EMBL" id="JAESVB010000011">
    <property type="protein sequence ID" value="MCB8877220.1"/>
    <property type="molecule type" value="Genomic_DNA"/>
</dbReference>
<accession>A0A963YVK2</accession>
<sequence length="77" mass="8764">MTEYIFERNDEAKLTEGKASTIVHDADYAETKFTYEQYEVKKVKVLPKIDAPDMNVNTLEHAARTKTGTPITVTKLD</sequence>
<reference evidence="1" key="2">
    <citation type="submission" date="2021-01" db="EMBL/GenBank/DDBJ databases">
        <authorList>
            <person name="Mieszkin S."/>
            <person name="Pouder E."/>
            <person name="Alain K."/>
        </authorList>
    </citation>
    <scope>NUCLEOTIDE SEQUENCE</scope>
    <source>
        <strain evidence="1">HW T2.11</strain>
    </source>
</reference>
<organism evidence="1 2">
    <name type="scientific">Acidisoma silvae</name>
    <dbReference type="NCBI Taxonomy" id="2802396"/>
    <lineage>
        <taxon>Bacteria</taxon>
        <taxon>Pseudomonadati</taxon>
        <taxon>Pseudomonadota</taxon>
        <taxon>Alphaproteobacteria</taxon>
        <taxon>Acetobacterales</taxon>
        <taxon>Acidocellaceae</taxon>
        <taxon>Acidisoma</taxon>
    </lineage>
</organism>
<dbReference type="AlphaFoldDB" id="A0A963YVK2"/>
<proteinExistence type="predicted"/>